<accession>A0A165S8Y9</accession>
<evidence type="ECO:0000313" key="3">
    <source>
        <dbReference type="Proteomes" id="UP000076727"/>
    </source>
</evidence>
<gene>
    <name evidence="2" type="ORF">DAEQUDRAFT_92681</name>
</gene>
<dbReference type="Proteomes" id="UP000076727">
    <property type="component" value="Unassembled WGS sequence"/>
</dbReference>
<dbReference type="EMBL" id="KV429044">
    <property type="protein sequence ID" value="KZT71678.1"/>
    <property type="molecule type" value="Genomic_DNA"/>
</dbReference>
<organism evidence="2 3">
    <name type="scientific">Daedalea quercina L-15889</name>
    <dbReference type="NCBI Taxonomy" id="1314783"/>
    <lineage>
        <taxon>Eukaryota</taxon>
        <taxon>Fungi</taxon>
        <taxon>Dikarya</taxon>
        <taxon>Basidiomycota</taxon>
        <taxon>Agaricomycotina</taxon>
        <taxon>Agaricomycetes</taxon>
        <taxon>Polyporales</taxon>
        <taxon>Fomitopsis</taxon>
    </lineage>
</organism>
<name>A0A165S8Y9_9APHY</name>
<dbReference type="OrthoDB" id="2810303at2759"/>
<evidence type="ECO:0000313" key="2">
    <source>
        <dbReference type="EMBL" id="KZT71678.1"/>
    </source>
</evidence>
<evidence type="ECO:0000256" key="1">
    <source>
        <dbReference type="SAM" id="MobiDB-lite"/>
    </source>
</evidence>
<proteinExistence type="predicted"/>
<keyword evidence="3" id="KW-1185">Reference proteome</keyword>
<reference evidence="2 3" key="1">
    <citation type="journal article" date="2016" name="Mol. Biol. Evol.">
        <title>Comparative Genomics of Early-Diverging Mushroom-Forming Fungi Provides Insights into the Origins of Lignocellulose Decay Capabilities.</title>
        <authorList>
            <person name="Nagy L.G."/>
            <person name="Riley R."/>
            <person name="Tritt A."/>
            <person name="Adam C."/>
            <person name="Daum C."/>
            <person name="Floudas D."/>
            <person name="Sun H."/>
            <person name="Yadav J.S."/>
            <person name="Pangilinan J."/>
            <person name="Larsson K.H."/>
            <person name="Matsuura K."/>
            <person name="Barry K."/>
            <person name="Labutti K."/>
            <person name="Kuo R."/>
            <person name="Ohm R.A."/>
            <person name="Bhattacharya S.S."/>
            <person name="Shirouzu T."/>
            <person name="Yoshinaga Y."/>
            <person name="Martin F.M."/>
            <person name="Grigoriev I.V."/>
            <person name="Hibbett D.S."/>
        </authorList>
    </citation>
    <scope>NUCLEOTIDE SEQUENCE [LARGE SCALE GENOMIC DNA]</scope>
    <source>
        <strain evidence="2 3">L-15889</strain>
    </source>
</reference>
<feature type="region of interest" description="Disordered" evidence="1">
    <location>
        <begin position="188"/>
        <end position="210"/>
    </location>
</feature>
<dbReference type="AlphaFoldDB" id="A0A165S8Y9"/>
<protein>
    <submittedName>
        <fullName evidence="2">Uncharacterized protein</fullName>
    </submittedName>
</protein>
<sequence length="210" mass="23666">MRATYLLSLTRQNPDGGLKNVACIHPPVWSSPGSLRYTSAFASATGTVPQVGGSERVVTADSATVPNVVQAQPRQYPYTRRVPDYDRMRYMAPEDMVRELRNPTIVVTEPLVFAEPRPLRPRKVDRANISAIVDYDWEVWRGGVRLVSTKQDTVTRRVPTAGQWLDYMAALPTAPPAGNTIELRRYRRPQWFGQDQQSTNVGGRGDERMH</sequence>